<proteinExistence type="predicted"/>
<reference evidence="1 2" key="1">
    <citation type="submission" date="2018-01" db="EMBL/GenBank/DDBJ databases">
        <title>Co-occurrence of chitin degradation, pigmentation and bioactivity in marine Pseudoalteromonas.</title>
        <authorList>
            <person name="Paulsen S."/>
            <person name="Gram L."/>
            <person name="Machado H."/>
        </authorList>
    </citation>
    <scope>NUCLEOTIDE SEQUENCE [LARGE SCALE GENOMIC DNA]</scope>
    <source>
        <strain evidence="1 2">S1946</strain>
    </source>
</reference>
<dbReference type="RefSeq" id="WP_130246265.1">
    <property type="nucleotide sequence ID" value="NZ_PPUZ01000079.1"/>
</dbReference>
<dbReference type="EMBL" id="PPUZ01000079">
    <property type="protein sequence ID" value="RZM73303.1"/>
    <property type="molecule type" value="Genomic_DNA"/>
</dbReference>
<evidence type="ECO:0000313" key="2">
    <source>
        <dbReference type="Proteomes" id="UP000292345"/>
    </source>
</evidence>
<gene>
    <name evidence="1" type="ORF">C3B51_20790</name>
</gene>
<accession>A0A4V2E1K7</accession>
<evidence type="ECO:0000313" key="1">
    <source>
        <dbReference type="EMBL" id="RZM73303.1"/>
    </source>
</evidence>
<protein>
    <submittedName>
        <fullName evidence="1">Uncharacterized protein</fullName>
    </submittedName>
</protein>
<organism evidence="1 2">
    <name type="scientific">Pseudoalteromonas rubra</name>
    <dbReference type="NCBI Taxonomy" id="43658"/>
    <lineage>
        <taxon>Bacteria</taxon>
        <taxon>Pseudomonadati</taxon>
        <taxon>Pseudomonadota</taxon>
        <taxon>Gammaproteobacteria</taxon>
        <taxon>Alteromonadales</taxon>
        <taxon>Pseudoalteromonadaceae</taxon>
        <taxon>Pseudoalteromonas</taxon>
    </lineage>
</organism>
<dbReference type="AlphaFoldDB" id="A0A4V2E1K7"/>
<name>A0A4V2E1K7_9GAMM</name>
<dbReference type="Proteomes" id="UP000292345">
    <property type="component" value="Unassembled WGS sequence"/>
</dbReference>
<comment type="caution">
    <text evidence="1">The sequence shown here is derived from an EMBL/GenBank/DDBJ whole genome shotgun (WGS) entry which is preliminary data.</text>
</comment>
<sequence length="126" mass="14304">MKNAVIVVGSHYVGKSKTINLYVKPKLGLSQRAHKFERNGLHGFILSQSFEEAERDVDYVLEQYGQYDLLVLACRPANETPSDLIEATKKLKKAGFNVYTVSIRHHDNEEYYDGKANEVLASLDEK</sequence>